<sequence>MRNFLLMGAAAIMISSCTNVPSEQEARSIISADLGANYVAEYYFADPHDIPRLFGSDAEKQGLISFDKRPTIGSIVNGNPLVTFSAKASTYIDSIASNSSIAYIIVARANISDIKIETEHDGNQQEVTVHYKLIYTDPTPFAALSPGLIGRLFSRKAKLEKVAGKWKIKRDH</sequence>
<protein>
    <submittedName>
        <fullName evidence="1">Uncharacterized protein</fullName>
    </submittedName>
</protein>
<name>A0A317F1S3_9SPHI</name>
<proteinExistence type="predicted"/>
<gene>
    <name evidence="1" type="ORF">DF947_10615</name>
</gene>
<reference evidence="2" key="1">
    <citation type="submission" date="2018-05" db="EMBL/GenBank/DDBJ databases">
        <title>Pedobacter paludis sp. nov., isolated from wetland soil.</title>
        <authorList>
            <person name="Zhang Y."/>
        </authorList>
    </citation>
    <scope>NUCLEOTIDE SEQUENCE [LARGE SCALE GENOMIC DNA]</scope>
    <source>
        <strain evidence="2">R-8</strain>
    </source>
</reference>
<organism evidence="1 2">
    <name type="scientific">Pedobacter paludis</name>
    <dbReference type="NCBI Taxonomy" id="2203212"/>
    <lineage>
        <taxon>Bacteria</taxon>
        <taxon>Pseudomonadati</taxon>
        <taxon>Bacteroidota</taxon>
        <taxon>Sphingobacteriia</taxon>
        <taxon>Sphingobacteriales</taxon>
        <taxon>Sphingobacteriaceae</taxon>
        <taxon>Pedobacter</taxon>
    </lineage>
</organism>
<keyword evidence="2" id="KW-1185">Reference proteome</keyword>
<dbReference type="AlphaFoldDB" id="A0A317F1S3"/>
<dbReference type="RefSeq" id="WP_109929660.1">
    <property type="nucleotide sequence ID" value="NZ_QGNY01000003.1"/>
</dbReference>
<evidence type="ECO:0000313" key="1">
    <source>
        <dbReference type="EMBL" id="PWS32213.1"/>
    </source>
</evidence>
<dbReference type="PROSITE" id="PS51257">
    <property type="entry name" value="PROKAR_LIPOPROTEIN"/>
    <property type="match status" value="1"/>
</dbReference>
<accession>A0A317F1S3</accession>
<dbReference type="EMBL" id="QGNY01000003">
    <property type="protein sequence ID" value="PWS32213.1"/>
    <property type="molecule type" value="Genomic_DNA"/>
</dbReference>
<comment type="caution">
    <text evidence="1">The sequence shown here is derived from an EMBL/GenBank/DDBJ whole genome shotgun (WGS) entry which is preliminary data.</text>
</comment>
<dbReference type="Proteomes" id="UP000245391">
    <property type="component" value="Unassembled WGS sequence"/>
</dbReference>
<evidence type="ECO:0000313" key="2">
    <source>
        <dbReference type="Proteomes" id="UP000245391"/>
    </source>
</evidence>